<protein>
    <submittedName>
        <fullName evidence="3">Amidase</fullName>
        <ecNumber evidence="3">3.5.1.4</ecNumber>
    </submittedName>
</protein>
<name>F6FUH9_ISOV2</name>
<dbReference type="PROSITE" id="PS51318">
    <property type="entry name" value="TAT"/>
    <property type="match status" value="1"/>
</dbReference>
<evidence type="ECO:0000313" key="3">
    <source>
        <dbReference type="EMBL" id="AEG45406.1"/>
    </source>
</evidence>
<dbReference type="EC" id="3.5.1.4" evidence="3"/>
<feature type="domain" description="Amidase" evidence="2">
    <location>
        <begin position="79"/>
        <end position="455"/>
    </location>
</feature>
<dbReference type="AlphaFoldDB" id="F6FUH9"/>
<dbReference type="Proteomes" id="UP000009236">
    <property type="component" value="Chromosome"/>
</dbReference>
<dbReference type="EMBL" id="CP002810">
    <property type="protein sequence ID" value="AEG45406.1"/>
    <property type="molecule type" value="Genomic_DNA"/>
</dbReference>
<evidence type="ECO:0000256" key="1">
    <source>
        <dbReference type="SAM" id="SignalP"/>
    </source>
</evidence>
<dbReference type="InterPro" id="IPR023631">
    <property type="entry name" value="Amidase_dom"/>
</dbReference>
<feature type="chain" id="PRO_5038631902" evidence="1">
    <location>
        <begin position="24"/>
        <end position="546"/>
    </location>
</feature>
<evidence type="ECO:0000313" key="4">
    <source>
        <dbReference type="Proteomes" id="UP000009236"/>
    </source>
</evidence>
<dbReference type="InterPro" id="IPR036928">
    <property type="entry name" value="AS_sf"/>
</dbReference>
<gene>
    <name evidence="3" type="ordered locus">Isova_2706</name>
</gene>
<dbReference type="PANTHER" id="PTHR42678">
    <property type="entry name" value="AMIDASE"/>
    <property type="match status" value="1"/>
</dbReference>
<dbReference type="HOGENOM" id="CLU_009600_14_1_11"/>
<dbReference type="SUPFAM" id="SSF75304">
    <property type="entry name" value="Amidase signature (AS) enzymes"/>
    <property type="match status" value="1"/>
</dbReference>
<dbReference type="eggNOG" id="COG0154">
    <property type="taxonomic scope" value="Bacteria"/>
</dbReference>
<accession>F6FUH9</accession>
<dbReference type="STRING" id="743718.Isova_2706"/>
<dbReference type="GO" id="GO:0004040">
    <property type="term" value="F:amidase activity"/>
    <property type="evidence" value="ECO:0007669"/>
    <property type="project" value="UniProtKB-EC"/>
</dbReference>
<sequence>MSSRTRGSRLTRLGTGATVGVLAAALAAAPAALPAAQAVLSPSSVAAAPKPKPVALDLATAGVPEVRAGLTSGAFTSVDLVGAYLERIQAISIDGPHLNAVRAINPAVYQEARALDKERKAGTVRGPLHGVPVLLKDNIDVKGMPTTAGSIALGNSYPADDAPIVKELREAGAVILGKVNLSEFANFITSGMPSGYSSLGGQVLNPYDASQTPSGSSSGSGVAAATGMAPLTIGTETSGSILSPAQASSVVGVKPTVGLVSRTGIIPISASQDTAGPMVKTVYDAAALLSAIAGVDPEDAATTDNPLAGTDFTGVLTEDALDGARIGYVANNNPLYQDALAALEAQGATLVPVTVANTSAPSILVQEFKRDMNAYLDRLPDAAPMQTFDDIRQYNIDHPEGQKFGQLYFDLGAQVDLEDPEQLAAYEANRDRGIAETRAAIDSVLEKNDLDAIVSSSGTTGVGARAGYPSVSVPMGYAANNLRPSSIVFLGTAWAEPELLALAYDYEQATQLRRTPEEINPSLFRCVTVQDAWAAGCTTIPTHQGR</sequence>
<proteinExistence type="predicted"/>
<organism evidence="4">
    <name type="scientific">Isoptericola variabilis (strain 225)</name>
    <dbReference type="NCBI Taxonomy" id="743718"/>
    <lineage>
        <taxon>Bacteria</taxon>
        <taxon>Bacillati</taxon>
        <taxon>Actinomycetota</taxon>
        <taxon>Actinomycetes</taxon>
        <taxon>Micrococcales</taxon>
        <taxon>Promicromonosporaceae</taxon>
        <taxon>Isoptericola</taxon>
    </lineage>
</organism>
<reference evidence="3 4" key="1">
    <citation type="submission" date="2011-05" db="EMBL/GenBank/DDBJ databases">
        <title>Complete sequence of Isoptericola variabilis 225.</title>
        <authorList>
            <consortium name="US DOE Joint Genome Institute"/>
            <person name="Lucas S."/>
            <person name="Han J."/>
            <person name="Lapidus A."/>
            <person name="Cheng J.-F."/>
            <person name="Goodwin L."/>
            <person name="Pitluck S."/>
            <person name="Peters L."/>
            <person name="Mikhailova N."/>
            <person name="Zeytun A."/>
            <person name="Han C."/>
            <person name="Tapia R."/>
            <person name="Land M."/>
            <person name="Hauser L."/>
            <person name="Kyrpides N."/>
            <person name="Ivanova N."/>
            <person name="Pagani I."/>
            <person name="Siebers A."/>
            <person name="Allgaier M."/>
            <person name="Thelen M."/>
            <person name="Hugenholtz P."/>
            <person name="Gladden J."/>
            <person name="Woyke T."/>
        </authorList>
    </citation>
    <scope>NUCLEOTIDE SEQUENCE [LARGE SCALE GENOMIC DNA]</scope>
    <source>
        <strain evidence="4">225</strain>
    </source>
</reference>
<evidence type="ECO:0000259" key="2">
    <source>
        <dbReference type="Pfam" id="PF01425"/>
    </source>
</evidence>
<keyword evidence="4" id="KW-1185">Reference proteome</keyword>
<keyword evidence="3" id="KW-0378">Hydrolase</keyword>
<dbReference type="PANTHER" id="PTHR42678:SF34">
    <property type="entry name" value="OS04G0183300 PROTEIN"/>
    <property type="match status" value="1"/>
</dbReference>
<dbReference type="KEGG" id="iva:Isova_2706"/>
<dbReference type="Gene3D" id="3.90.1300.10">
    <property type="entry name" value="Amidase signature (AS) domain"/>
    <property type="match status" value="1"/>
</dbReference>
<feature type="signal peptide" evidence="1">
    <location>
        <begin position="1"/>
        <end position="23"/>
    </location>
</feature>
<dbReference type="Pfam" id="PF01425">
    <property type="entry name" value="Amidase"/>
    <property type="match status" value="1"/>
</dbReference>
<keyword evidence="1" id="KW-0732">Signal</keyword>
<dbReference type="InterPro" id="IPR006311">
    <property type="entry name" value="TAT_signal"/>
</dbReference>